<dbReference type="RefSeq" id="WP_317137587.1">
    <property type="nucleotide sequence ID" value="NZ_CP043875.1"/>
</dbReference>
<protein>
    <submittedName>
        <fullName evidence="1">DUF4097 domain-containing protein</fullName>
    </submittedName>
</protein>
<dbReference type="PROSITE" id="PS51257">
    <property type="entry name" value="PROKAR_LIPOPROTEIN"/>
    <property type="match status" value="1"/>
</dbReference>
<proteinExistence type="predicted"/>
<evidence type="ECO:0000313" key="2">
    <source>
        <dbReference type="Proteomes" id="UP001301797"/>
    </source>
</evidence>
<keyword evidence="2" id="KW-1185">Reference proteome</keyword>
<reference evidence="1 2" key="1">
    <citation type="submission" date="2019-09" db="EMBL/GenBank/DDBJ databases">
        <title>The complete genome of Methanoplanus sp. FWC-SCC4.</title>
        <authorList>
            <person name="Chen S.-C."/>
            <person name="Zhou Y.-Z."/>
            <person name="Lai M.-C."/>
        </authorList>
    </citation>
    <scope>NUCLEOTIDE SEQUENCE [LARGE SCALE GENOMIC DNA]</scope>
    <source>
        <strain evidence="1 2">FWC-SCC4</strain>
    </source>
</reference>
<gene>
    <name evidence="1" type="ORF">F1737_04495</name>
</gene>
<dbReference type="Proteomes" id="UP001301797">
    <property type="component" value="Chromosome"/>
</dbReference>
<dbReference type="GeneID" id="85229408"/>
<sequence>MMKRIFFVSLFLAVFLAVAFSGCTDIAPEPEVTEQFDDEYEADDNTVLKVDNINGQISINGWEGDTITLNAIKSTLYGEDELKKVEITSIKSDNEITIKTKSLTVIPPRVSVDMDIKVPNNAVVDFVEISNGEIRISGTKGDTFASCSNGVVTMKNVNGYVKAHVVNGNINVEETKGIGNLEVSNGNIIVEIFDIKGDVNIKCINGKITAYIIPSLNADIEMKTMNGIISVENIAINFTKTEETHMEGVLGDGGSKILIENTNGNVNINSMLVNE</sequence>
<dbReference type="KEGG" id="mefw:F1737_04495"/>
<evidence type="ECO:0000313" key="1">
    <source>
        <dbReference type="EMBL" id="WOF16014.1"/>
    </source>
</evidence>
<organism evidence="1 2">
    <name type="scientific">Methanochimaera problematica</name>
    <dbReference type="NCBI Taxonomy" id="2609417"/>
    <lineage>
        <taxon>Archaea</taxon>
        <taxon>Methanobacteriati</taxon>
        <taxon>Methanobacteriota</taxon>
        <taxon>Stenosarchaea group</taxon>
        <taxon>Methanomicrobia</taxon>
        <taxon>Methanomicrobiales</taxon>
        <taxon>Methanomicrobiaceae</taxon>
        <taxon>Methanochimaera</taxon>
    </lineage>
</organism>
<dbReference type="EMBL" id="CP043875">
    <property type="protein sequence ID" value="WOF16014.1"/>
    <property type="molecule type" value="Genomic_DNA"/>
</dbReference>
<accession>A0AA97FBQ5</accession>
<name>A0AA97FBQ5_9EURY</name>
<dbReference type="AlphaFoldDB" id="A0AA97FBQ5"/>